<gene>
    <name evidence="12" type="ORF">J3R73_003074</name>
</gene>
<dbReference type="InterPro" id="IPR003439">
    <property type="entry name" value="ABC_transporter-like_ATP-bd"/>
</dbReference>
<feature type="domain" description="ABC transporter" evidence="11">
    <location>
        <begin position="5"/>
        <end position="237"/>
    </location>
</feature>
<keyword evidence="3" id="KW-1003">Cell membrane</keyword>
<sequence>MSELARLTAITKSFGGVHALKGVDFDVQSGEVHALLGENGAGKSTLMRVLGGETHPSSGEVWIAGQLVDFRDPRLARSLGIAVIHQELALAPDLSVAENIFLGELPGVFAGPGLKKRAGELIRSLGFDIDPAQRVGNLAVAHQQVVEIAKALSREVKIIIFDEPTAVLSAQDAERLHKVIAALRARNVGIVYISHRLEEVFRISDRMTVMKDGQLVGTVATGDVTIDDVIRMMVGRPLAALFPEKGARRIGEELLGVSGLNAGRKVRNVSLSVKAGEIVGLGGLVGSGRTEVARLIFGADRLDSGTVKLRGKPVHFRSPRDAVAAGIGLVPEDRKHQGVILDKPIRVNATMARLSSVVNVLGFLRQGLERRVVTELGRSLRLKASSVDAPVSSLSGGNQQKIVLAKWFHADGDIIILDEPTRGVDVGAKTEIYSLVNRLAESGKAVLVISSEHQELFGLCDRVLVMGEGEIRGELSPDRYSEENLLSLAMTRSSQTTDGLAGGLATQSGEKE</sequence>
<evidence type="ECO:0000256" key="4">
    <source>
        <dbReference type="ARBA" id="ARBA00022597"/>
    </source>
</evidence>
<keyword evidence="2" id="KW-0813">Transport</keyword>
<dbReference type="GO" id="GO:0005524">
    <property type="term" value="F:ATP binding"/>
    <property type="evidence" value="ECO:0007669"/>
    <property type="project" value="UniProtKB-KW"/>
</dbReference>
<dbReference type="CDD" id="cd03216">
    <property type="entry name" value="ABC_Carb_Monos_I"/>
    <property type="match status" value="1"/>
</dbReference>
<keyword evidence="6" id="KW-0547">Nucleotide-binding</keyword>
<evidence type="ECO:0000256" key="7">
    <source>
        <dbReference type="ARBA" id="ARBA00022840"/>
    </source>
</evidence>
<dbReference type="EMBL" id="JAUSVK010000001">
    <property type="protein sequence ID" value="MDQ0393282.1"/>
    <property type="molecule type" value="Genomic_DNA"/>
</dbReference>
<keyword evidence="13" id="KW-1185">Reference proteome</keyword>
<protein>
    <submittedName>
        <fullName evidence="12">Ribose transport system ATP-binding protein</fullName>
    </submittedName>
</protein>
<evidence type="ECO:0000256" key="3">
    <source>
        <dbReference type="ARBA" id="ARBA00022475"/>
    </source>
</evidence>
<comment type="caution">
    <text evidence="12">The sequence shown here is derived from an EMBL/GenBank/DDBJ whole genome shotgun (WGS) entry which is preliminary data.</text>
</comment>
<dbReference type="PANTHER" id="PTHR43790:SF3">
    <property type="entry name" value="D-ALLOSE IMPORT ATP-BINDING PROTEIN ALSA-RELATED"/>
    <property type="match status" value="1"/>
</dbReference>
<evidence type="ECO:0000256" key="8">
    <source>
        <dbReference type="ARBA" id="ARBA00022967"/>
    </source>
</evidence>
<evidence type="ECO:0000256" key="6">
    <source>
        <dbReference type="ARBA" id="ARBA00022741"/>
    </source>
</evidence>
<dbReference type="Gene3D" id="3.40.50.300">
    <property type="entry name" value="P-loop containing nucleotide triphosphate hydrolases"/>
    <property type="match status" value="2"/>
</dbReference>
<keyword evidence="9" id="KW-0472">Membrane</keyword>
<dbReference type="CDD" id="cd03215">
    <property type="entry name" value="ABC_Carb_Monos_II"/>
    <property type="match status" value="1"/>
</dbReference>
<feature type="domain" description="ABC transporter" evidence="11">
    <location>
        <begin position="250"/>
        <end position="493"/>
    </location>
</feature>
<dbReference type="PROSITE" id="PS50893">
    <property type="entry name" value="ABC_TRANSPORTER_2"/>
    <property type="match status" value="2"/>
</dbReference>
<evidence type="ECO:0000259" key="11">
    <source>
        <dbReference type="PROSITE" id="PS50893"/>
    </source>
</evidence>
<dbReference type="InterPro" id="IPR017871">
    <property type="entry name" value="ABC_transporter-like_CS"/>
</dbReference>
<evidence type="ECO:0000256" key="9">
    <source>
        <dbReference type="ARBA" id="ARBA00023136"/>
    </source>
</evidence>
<comment type="similarity">
    <text evidence="1">Belongs to the ABC transporter superfamily.</text>
</comment>
<evidence type="ECO:0000256" key="5">
    <source>
        <dbReference type="ARBA" id="ARBA00022737"/>
    </source>
</evidence>
<dbReference type="InterPro" id="IPR050107">
    <property type="entry name" value="ABC_carbohydrate_import_ATPase"/>
</dbReference>
<organism evidence="12 13">
    <name type="scientific">Labrys monachus</name>
    <dbReference type="NCBI Taxonomy" id="217067"/>
    <lineage>
        <taxon>Bacteria</taxon>
        <taxon>Pseudomonadati</taxon>
        <taxon>Pseudomonadota</taxon>
        <taxon>Alphaproteobacteria</taxon>
        <taxon>Hyphomicrobiales</taxon>
        <taxon>Xanthobacteraceae</taxon>
        <taxon>Labrys</taxon>
    </lineage>
</organism>
<evidence type="ECO:0000313" key="13">
    <source>
        <dbReference type="Proteomes" id="UP001237448"/>
    </source>
</evidence>
<dbReference type="Proteomes" id="UP001237448">
    <property type="component" value="Unassembled WGS sequence"/>
</dbReference>
<keyword evidence="8" id="KW-1278">Translocase</keyword>
<keyword evidence="4" id="KW-0762">Sugar transport</keyword>
<dbReference type="PROSITE" id="PS00211">
    <property type="entry name" value="ABC_TRANSPORTER_1"/>
    <property type="match status" value="1"/>
</dbReference>
<reference evidence="12 13" key="1">
    <citation type="submission" date="2023-07" db="EMBL/GenBank/DDBJ databases">
        <title>Genomic Encyclopedia of Type Strains, Phase IV (KMG-IV): sequencing the most valuable type-strain genomes for metagenomic binning, comparative biology and taxonomic classification.</title>
        <authorList>
            <person name="Goeker M."/>
        </authorList>
    </citation>
    <scope>NUCLEOTIDE SEQUENCE [LARGE SCALE GENOMIC DNA]</scope>
    <source>
        <strain evidence="12 13">DSM 5896</strain>
    </source>
</reference>
<dbReference type="RefSeq" id="WP_307428395.1">
    <property type="nucleotide sequence ID" value="NZ_JAUSVK010000001.1"/>
</dbReference>
<keyword evidence="7 12" id="KW-0067">ATP-binding</keyword>
<feature type="region of interest" description="Disordered" evidence="10">
    <location>
        <begin position="492"/>
        <end position="512"/>
    </location>
</feature>
<evidence type="ECO:0000313" key="12">
    <source>
        <dbReference type="EMBL" id="MDQ0393282.1"/>
    </source>
</evidence>
<proteinExistence type="inferred from homology"/>
<dbReference type="InterPro" id="IPR027417">
    <property type="entry name" value="P-loop_NTPase"/>
</dbReference>
<dbReference type="InterPro" id="IPR003593">
    <property type="entry name" value="AAA+_ATPase"/>
</dbReference>
<evidence type="ECO:0000256" key="10">
    <source>
        <dbReference type="SAM" id="MobiDB-lite"/>
    </source>
</evidence>
<accession>A0ABU0FFA0</accession>
<evidence type="ECO:0000256" key="2">
    <source>
        <dbReference type="ARBA" id="ARBA00022448"/>
    </source>
</evidence>
<dbReference type="SMART" id="SM00382">
    <property type="entry name" value="AAA"/>
    <property type="match status" value="2"/>
</dbReference>
<dbReference type="Pfam" id="PF00005">
    <property type="entry name" value="ABC_tran"/>
    <property type="match status" value="2"/>
</dbReference>
<keyword evidence="5" id="KW-0677">Repeat</keyword>
<dbReference type="SUPFAM" id="SSF52540">
    <property type="entry name" value="P-loop containing nucleoside triphosphate hydrolases"/>
    <property type="match status" value="2"/>
</dbReference>
<dbReference type="PANTHER" id="PTHR43790">
    <property type="entry name" value="CARBOHYDRATE TRANSPORT ATP-BINDING PROTEIN MG119-RELATED"/>
    <property type="match status" value="1"/>
</dbReference>
<evidence type="ECO:0000256" key="1">
    <source>
        <dbReference type="ARBA" id="ARBA00005417"/>
    </source>
</evidence>
<name>A0ABU0FFA0_9HYPH</name>